<dbReference type="InterPro" id="IPR011063">
    <property type="entry name" value="TilS/TtcA_N"/>
</dbReference>
<dbReference type="PANTHER" id="PTHR43033:SF1">
    <property type="entry name" value="TRNA(ILE)-LYSIDINE SYNTHASE-RELATED"/>
    <property type="match status" value="1"/>
</dbReference>
<dbReference type="Pfam" id="PF09179">
    <property type="entry name" value="TilS"/>
    <property type="match status" value="1"/>
</dbReference>
<dbReference type="EMBL" id="CZRL01000104">
    <property type="protein sequence ID" value="CUS54169.1"/>
    <property type="molecule type" value="Genomic_DNA"/>
</dbReference>
<evidence type="ECO:0000256" key="3">
    <source>
        <dbReference type="ARBA" id="ARBA00022490"/>
    </source>
</evidence>
<evidence type="ECO:0000256" key="1">
    <source>
        <dbReference type="ARBA" id="ARBA00004496"/>
    </source>
</evidence>
<dbReference type="Gene3D" id="1.20.59.20">
    <property type="match status" value="1"/>
</dbReference>
<name>A0A160TUQ4_9ZZZZ</name>
<dbReference type="Pfam" id="PF11734">
    <property type="entry name" value="TilS_C"/>
    <property type="match status" value="1"/>
</dbReference>
<keyword evidence="5" id="KW-0819">tRNA processing</keyword>
<dbReference type="SUPFAM" id="SSF52402">
    <property type="entry name" value="Adenine nucleotide alpha hydrolases-like"/>
    <property type="match status" value="1"/>
</dbReference>
<evidence type="ECO:0000256" key="7">
    <source>
        <dbReference type="ARBA" id="ARBA00022840"/>
    </source>
</evidence>
<reference evidence="10" key="1">
    <citation type="submission" date="2015-10" db="EMBL/GenBank/DDBJ databases">
        <authorList>
            <person name="Gilbert D.G."/>
        </authorList>
    </citation>
    <scope>NUCLEOTIDE SEQUENCE</scope>
</reference>
<dbReference type="GO" id="GO:0008033">
    <property type="term" value="P:tRNA processing"/>
    <property type="evidence" value="ECO:0007669"/>
    <property type="project" value="UniProtKB-KW"/>
</dbReference>
<dbReference type="NCBIfam" id="TIGR02433">
    <property type="entry name" value="lysidine_TilS_C"/>
    <property type="match status" value="1"/>
</dbReference>
<dbReference type="InterPro" id="IPR012094">
    <property type="entry name" value="tRNA_Ile_lys_synt"/>
</dbReference>
<dbReference type="InterPro" id="IPR012796">
    <property type="entry name" value="Lysidine-tRNA-synth_C"/>
</dbReference>
<dbReference type="HAMAP" id="MF_01161">
    <property type="entry name" value="tRNA_Ile_lys_synt"/>
    <property type="match status" value="1"/>
</dbReference>
<evidence type="ECO:0000259" key="9">
    <source>
        <dbReference type="SMART" id="SM00977"/>
    </source>
</evidence>
<feature type="domain" description="Lysidine-tRNA(Ile) synthetase C-terminal" evidence="9">
    <location>
        <begin position="371"/>
        <end position="442"/>
    </location>
</feature>
<evidence type="ECO:0000256" key="5">
    <source>
        <dbReference type="ARBA" id="ARBA00022694"/>
    </source>
</evidence>
<dbReference type="GO" id="GO:0005737">
    <property type="term" value="C:cytoplasm"/>
    <property type="evidence" value="ECO:0007669"/>
    <property type="project" value="UniProtKB-SubCell"/>
</dbReference>
<proteinExistence type="inferred from homology"/>
<evidence type="ECO:0000313" key="10">
    <source>
        <dbReference type="EMBL" id="CUS54169.1"/>
    </source>
</evidence>
<dbReference type="InterPro" id="IPR015262">
    <property type="entry name" value="tRNA_Ile_lys_synt_subst-bd"/>
</dbReference>
<keyword evidence="3" id="KW-0963">Cytoplasm</keyword>
<evidence type="ECO:0000256" key="4">
    <source>
        <dbReference type="ARBA" id="ARBA00022598"/>
    </source>
</evidence>
<comment type="catalytic activity">
    <reaction evidence="8">
        <text>cytidine(34) in tRNA(Ile2) + L-lysine + ATP = lysidine(34) in tRNA(Ile2) + AMP + diphosphate + H(+)</text>
        <dbReference type="Rhea" id="RHEA:43744"/>
        <dbReference type="Rhea" id="RHEA-COMP:10625"/>
        <dbReference type="Rhea" id="RHEA-COMP:10670"/>
        <dbReference type="ChEBI" id="CHEBI:15378"/>
        <dbReference type="ChEBI" id="CHEBI:30616"/>
        <dbReference type="ChEBI" id="CHEBI:32551"/>
        <dbReference type="ChEBI" id="CHEBI:33019"/>
        <dbReference type="ChEBI" id="CHEBI:82748"/>
        <dbReference type="ChEBI" id="CHEBI:83665"/>
        <dbReference type="ChEBI" id="CHEBI:456215"/>
        <dbReference type="EC" id="6.3.4.19"/>
    </reaction>
</comment>
<evidence type="ECO:0000256" key="8">
    <source>
        <dbReference type="ARBA" id="ARBA00048539"/>
    </source>
</evidence>
<dbReference type="AlphaFoldDB" id="A0A160TUQ4"/>
<dbReference type="SUPFAM" id="SSF56037">
    <property type="entry name" value="PheT/TilS domain"/>
    <property type="match status" value="1"/>
</dbReference>
<dbReference type="PANTHER" id="PTHR43033">
    <property type="entry name" value="TRNA(ILE)-LYSIDINE SYNTHASE-RELATED"/>
    <property type="match status" value="1"/>
</dbReference>
<dbReference type="EC" id="6.3.4.19" evidence="2"/>
<dbReference type="InterPro" id="IPR014729">
    <property type="entry name" value="Rossmann-like_a/b/a_fold"/>
</dbReference>
<dbReference type="InterPro" id="IPR012795">
    <property type="entry name" value="tRNA_Ile_lys_synt_N"/>
</dbReference>
<gene>
    <name evidence="10" type="ORF">MGWOODY_XGa639</name>
</gene>
<keyword evidence="4 10" id="KW-0436">Ligase</keyword>
<keyword evidence="6" id="KW-0547">Nucleotide-binding</keyword>
<comment type="subcellular location">
    <subcellularLocation>
        <location evidence="1">Cytoplasm</location>
    </subcellularLocation>
</comment>
<dbReference type="SMART" id="SM00977">
    <property type="entry name" value="TilS_C"/>
    <property type="match status" value="1"/>
</dbReference>
<dbReference type="Pfam" id="PF01171">
    <property type="entry name" value="ATP_bind_3"/>
    <property type="match status" value="1"/>
</dbReference>
<accession>A0A160TUQ4</accession>
<dbReference type="CDD" id="cd01992">
    <property type="entry name" value="TilS_N"/>
    <property type="match status" value="1"/>
</dbReference>
<dbReference type="Gene3D" id="3.40.50.620">
    <property type="entry name" value="HUPs"/>
    <property type="match status" value="1"/>
</dbReference>
<evidence type="ECO:0000256" key="6">
    <source>
        <dbReference type="ARBA" id="ARBA00022741"/>
    </source>
</evidence>
<dbReference type="GO" id="GO:0032267">
    <property type="term" value="F:tRNA(Ile)-lysidine synthase activity"/>
    <property type="evidence" value="ECO:0007669"/>
    <property type="project" value="UniProtKB-EC"/>
</dbReference>
<dbReference type="SUPFAM" id="SSF82829">
    <property type="entry name" value="MesJ substrate recognition domain-like"/>
    <property type="match status" value="1"/>
</dbReference>
<dbReference type="NCBIfam" id="TIGR02432">
    <property type="entry name" value="lysidine_TilS_N"/>
    <property type="match status" value="1"/>
</dbReference>
<dbReference type="GO" id="GO:0005524">
    <property type="term" value="F:ATP binding"/>
    <property type="evidence" value="ECO:0007669"/>
    <property type="project" value="UniProtKB-KW"/>
</dbReference>
<evidence type="ECO:0000256" key="2">
    <source>
        <dbReference type="ARBA" id="ARBA00013267"/>
    </source>
</evidence>
<organism evidence="10">
    <name type="scientific">hydrothermal vent metagenome</name>
    <dbReference type="NCBI Taxonomy" id="652676"/>
    <lineage>
        <taxon>unclassified sequences</taxon>
        <taxon>metagenomes</taxon>
        <taxon>ecological metagenomes</taxon>
    </lineage>
</organism>
<protein>
    <recommendedName>
        <fullName evidence="2">tRNA(Ile)-lysidine synthetase</fullName>
        <ecNumber evidence="2">6.3.4.19</ecNumber>
    </recommendedName>
</protein>
<sequence>MSKFDSDVERFAKHKDARRLLVALSGGVDSLSLLHKLCELRTHYDLSIAALHVDHQIQTESEHWMRHCQAQCDQLKVPLKTVKLNLQDSGRGPEAAARQARYDWFQSQISPADVLVMAHHMGDQVETVLLRLFRGSGLLGLGAMHEIRQFGLGWIARPLLGVSKEEIIAYAKKNDLRYIEDPSNLDTHIDRNFVRHEILPLIRSRWPSVDQTIFRSSGHLKTIQSSLDKGAQVDLKMFLCLSTGTLLGDYGCVRISDLISLDQSRIVDVLRYWIRCEGLTLPSTGKMNELIRQVFEKDSRGRGGIRWKEGEFRAYRGFLYLLPVQPKLCSPATQRWGGLDTVCIKEVEVALSVRRCTGSGIKLSFIEDSQFILDWQHKDRVIHPSSSRHNRTIKNLFQESGIPPWERCRLPYVYLGDDLVCIPGLAVEKAYAASGTEIGLEIYISGTQSDQLDWD</sequence>
<keyword evidence="7" id="KW-0067">ATP-binding</keyword>